<gene>
    <name evidence="8" type="ORF">S01H1_14363</name>
</gene>
<sequence length="50" mass="5330">TLAIILIAGLRQKMGYSDVPRPFRGVAIAMVITGVMAMAFMGFAGMVNIQ</sequence>
<keyword evidence="2" id="KW-0813">Transport</keyword>
<evidence type="ECO:0000256" key="3">
    <source>
        <dbReference type="ARBA" id="ARBA00022692"/>
    </source>
</evidence>
<keyword evidence="4" id="KW-1278">Translocase</keyword>
<dbReference type="EMBL" id="BARS01007466">
    <property type="protein sequence ID" value="GAF83426.1"/>
    <property type="molecule type" value="Genomic_DNA"/>
</dbReference>
<dbReference type="AlphaFoldDB" id="X0T7X0"/>
<evidence type="ECO:0000256" key="1">
    <source>
        <dbReference type="ARBA" id="ARBA00004127"/>
    </source>
</evidence>
<keyword evidence="6 7" id="KW-0472">Membrane</keyword>
<proteinExistence type="predicted"/>
<evidence type="ECO:0000313" key="8">
    <source>
        <dbReference type="EMBL" id="GAF83426.1"/>
    </source>
</evidence>
<evidence type="ECO:0000256" key="6">
    <source>
        <dbReference type="ARBA" id="ARBA00023136"/>
    </source>
</evidence>
<evidence type="ECO:0008006" key="9">
    <source>
        <dbReference type="Google" id="ProtNLM"/>
    </source>
</evidence>
<dbReference type="GO" id="GO:0005886">
    <property type="term" value="C:plasma membrane"/>
    <property type="evidence" value="ECO:0007669"/>
    <property type="project" value="TreeGrafter"/>
</dbReference>
<organism evidence="8">
    <name type="scientific">marine sediment metagenome</name>
    <dbReference type="NCBI Taxonomy" id="412755"/>
    <lineage>
        <taxon>unclassified sequences</taxon>
        <taxon>metagenomes</taxon>
        <taxon>ecological metagenomes</taxon>
    </lineage>
</organism>
<evidence type="ECO:0000256" key="5">
    <source>
        <dbReference type="ARBA" id="ARBA00022989"/>
    </source>
</evidence>
<keyword evidence="5 7" id="KW-1133">Transmembrane helix</keyword>
<dbReference type="GO" id="GO:0012505">
    <property type="term" value="C:endomembrane system"/>
    <property type="evidence" value="ECO:0007669"/>
    <property type="project" value="UniProtKB-SubCell"/>
</dbReference>
<feature type="non-terminal residue" evidence="8">
    <location>
        <position position="1"/>
    </location>
</feature>
<dbReference type="PANTHER" id="PTHR30335:SF0">
    <property type="entry name" value="ION-TRANSLOCATING OXIDOREDUCTASE COMPLEX SUBUNIT A"/>
    <property type="match status" value="1"/>
</dbReference>
<dbReference type="InterPro" id="IPR050133">
    <property type="entry name" value="NqrDE/RnfAE_oxidrdctase"/>
</dbReference>
<dbReference type="PANTHER" id="PTHR30335">
    <property type="entry name" value="INTEGRAL MEMBRANE PROTEIN OF SOXR-REDUCING COMPLEX"/>
    <property type="match status" value="1"/>
</dbReference>
<evidence type="ECO:0000256" key="2">
    <source>
        <dbReference type="ARBA" id="ARBA00022448"/>
    </source>
</evidence>
<name>X0T7X0_9ZZZZ</name>
<evidence type="ECO:0000256" key="7">
    <source>
        <dbReference type="SAM" id="Phobius"/>
    </source>
</evidence>
<keyword evidence="3 7" id="KW-0812">Transmembrane</keyword>
<dbReference type="InterPro" id="IPR003667">
    <property type="entry name" value="NqrDE/RnfAE"/>
</dbReference>
<reference evidence="8" key="1">
    <citation type="journal article" date="2014" name="Front. Microbiol.">
        <title>High frequency of phylogenetically diverse reductive dehalogenase-homologous genes in deep subseafloor sedimentary metagenomes.</title>
        <authorList>
            <person name="Kawai M."/>
            <person name="Futagami T."/>
            <person name="Toyoda A."/>
            <person name="Takaki Y."/>
            <person name="Nishi S."/>
            <person name="Hori S."/>
            <person name="Arai W."/>
            <person name="Tsubouchi T."/>
            <person name="Morono Y."/>
            <person name="Uchiyama I."/>
            <person name="Ito T."/>
            <person name="Fujiyama A."/>
            <person name="Inagaki F."/>
            <person name="Takami H."/>
        </authorList>
    </citation>
    <scope>NUCLEOTIDE SEQUENCE</scope>
    <source>
        <strain evidence="8">Expedition CK06-06</strain>
    </source>
</reference>
<accession>X0T7X0</accession>
<dbReference type="Pfam" id="PF02508">
    <property type="entry name" value="Rnf-Nqr"/>
    <property type="match status" value="1"/>
</dbReference>
<feature type="transmembrane region" description="Helical" evidence="7">
    <location>
        <begin position="26"/>
        <end position="49"/>
    </location>
</feature>
<comment type="caution">
    <text evidence="8">The sequence shown here is derived from an EMBL/GenBank/DDBJ whole genome shotgun (WGS) entry which is preliminary data.</text>
</comment>
<comment type="subcellular location">
    <subcellularLocation>
        <location evidence="1">Endomembrane system</location>
        <topology evidence="1">Multi-pass membrane protein</topology>
    </subcellularLocation>
</comment>
<evidence type="ECO:0000256" key="4">
    <source>
        <dbReference type="ARBA" id="ARBA00022967"/>
    </source>
</evidence>
<protein>
    <recommendedName>
        <fullName evidence="9">Electron transport complex subunit RsxA</fullName>
    </recommendedName>
</protein>